<comment type="caution">
    <text evidence="2">The sequence shown here is derived from an EMBL/GenBank/DDBJ whole genome shotgun (WGS) entry which is preliminary data.</text>
</comment>
<protein>
    <recommendedName>
        <fullName evidence="4">SOUL heme-binding protein</fullName>
    </recommendedName>
</protein>
<dbReference type="FunFam" id="3.20.80.10:FF:000008">
    <property type="entry name" value="SOUL heme-binding protein"/>
    <property type="match status" value="1"/>
</dbReference>
<dbReference type="Pfam" id="PF04832">
    <property type="entry name" value="SOUL"/>
    <property type="match status" value="1"/>
</dbReference>
<sequence>MPASRCLAQILRPTSITGDGVTPRQVSTARPLYPPEIFKPRKIAVSATALQKLKWACSLSLGEQSTPEPTVDGERLVDLLCDNLQHMFDDQGIDSTVYDEQIMFRDPITKYDTLTGYLFNIHLLKVLFRPQYHSHWVKQTGPYEITTRWTVIMKFILLPWKPELVLTGTSVMGVNPKNGKFCSHVDYWDSIEKNDYFSLEGLVNVIKQLRINKTPDLETPKYLILKRTANYEVRKYAGFTVVETNGDKLPGSTSFNDVAGYVFGKNSTMEKIPMTAPVLTQAYNAELSDVSIQIVLPSDKDISSLPNPSLEKVILREVEGGIAAALKFSGKPAEDIVRVKERELRSSLLRDGLKPKKACLLACYNDPGRKWSFTVRNEVLIWLEEFTLD</sequence>
<dbReference type="PANTHER" id="PTHR11220:SF50">
    <property type="entry name" value="SOUL HEME-BINDING FAMILY PROTEIN"/>
    <property type="match status" value="1"/>
</dbReference>
<dbReference type="SUPFAM" id="SSF55136">
    <property type="entry name" value="Probable bacterial effector-binding domain"/>
    <property type="match status" value="1"/>
</dbReference>
<comment type="similarity">
    <text evidence="1">Belongs to the HEBP family.</text>
</comment>
<keyword evidence="3" id="KW-1185">Reference proteome</keyword>
<evidence type="ECO:0000256" key="1">
    <source>
        <dbReference type="ARBA" id="ARBA00009817"/>
    </source>
</evidence>
<organism evidence="2 3">
    <name type="scientific">Rubroshorea leprosula</name>
    <dbReference type="NCBI Taxonomy" id="152421"/>
    <lineage>
        <taxon>Eukaryota</taxon>
        <taxon>Viridiplantae</taxon>
        <taxon>Streptophyta</taxon>
        <taxon>Embryophyta</taxon>
        <taxon>Tracheophyta</taxon>
        <taxon>Spermatophyta</taxon>
        <taxon>Magnoliopsida</taxon>
        <taxon>eudicotyledons</taxon>
        <taxon>Gunneridae</taxon>
        <taxon>Pentapetalae</taxon>
        <taxon>rosids</taxon>
        <taxon>malvids</taxon>
        <taxon>Malvales</taxon>
        <taxon>Dipterocarpaceae</taxon>
        <taxon>Rubroshorea</taxon>
    </lineage>
</organism>
<dbReference type="Gene3D" id="3.20.80.10">
    <property type="entry name" value="Regulatory factor, effector binding domain"/>
    <property type="match status" value="1"/>
</dbReference>
<dbReference type="SUPFAM" id="SSF54427">
    <property type="entry name" value="NTF2-like"/>
    <property type="match status" value="1"/>
</dbReference>
<dbReference type="PANTHER" id="PTHR11220">
    <property type="entry name" value="HEME-BINDING PROTEIN-RELATED"/>
    <property type="match status" value="1"/>
</dbReference>
<proteinExistence type="inferred from homology"/>
<dbReference type="InterPro" id="IPR006917">
    <property type="entry name" value="SOUL_heme-bd"/>
</dbReference>
<name>A0AAV5J336_9ROSI</name>
<dbReference type="Proteomes" id="UP001054252">
    <property type="component" value="Unassembled WGS sequence"/>
</dbReference>
<dbReference type="InterPro" id="IPR018790">
    <property type="entry name" value="DUF2358"/>
</dbReference>
<dbReference type="Pfam" id="PF10184">
    <property type="entry name" value="DUF2358"/>
    <property type="match status" value="1"/>
</dbReference>
<evidence type="ECO:0000313" key="3">
    <source>
        <dbReference type="Proteomes" id="UP001054252"/>
    </source>
</evidence>
<dbReference type="AlphaFoldDB" id="A0AAV5J336"/>
<dbReference type="InterPro" id="IPR032710">
    <property type="entry name" value="NTF2-like_dom_sf"/>
</dbReference>
<dbReference type="InterPro" id="IPR011256">
    <property type="entry name" value="Reg_factor_effector_dom_sf"/>
</dbReference>
<dbReference type="EMBL" id="BPVZ01000025">
    <property type="protein sequence ID" value="GKV06464.1"/>
    <property type="molecule type" value="Genomic_DNA"/>
</dbReference>
<accession>A0AAV5J336</accession>
<evidence type="ECO:0008006" key="4">
    <source>
        <dbReference type="Google" id="ProtNLM"/>
    </source>
</evidence>
<gene>
    <name evidence="2" type="ORF">SLEP1_g18362</name>
</gene>
<evidence type="ECO:0000313" key="2">
    <source>
        <dbReference type="EMBL" id="GKV06464.1"/>
    </source>
</evidence>
<reference evidence="2 3" key="1">
    <citation type="journal article" date="2021" name="Commun. Biol.">
        <title>The genome of Shorea leprosula (Dipterocarpaceae) highlights the ecological relevance of drought in aseasonal tropical rainforests.</title>
        <authorList>
            <person name="Ng K.K.S."/>
            <person name="Kobayashi M.J."/>
            <person name="Fawcett J.A."/>
            <person name="Hatakeyama M."/>
            <person name="Paape T."/>
            <person name="Ng C.H."/>
            <person name="Ang C.C."/>
            <person name="Tnah L.H."/>
            <person name="Lee C.T."/>
            <person name="Nishiyama T."/>
            <person name="Sese J."/>
            <person name="O'Brien M.J."/>
            <person name="Copetti D."/>
            <person name="Mohd Noor M.I."/>
            <person name="Ong R.C."/>
            <person name="Putra M."/>
            <person name="Sireger I.Z."/>
            <person name="Indrioko S."/>
            <person name="Kosugi Y."/>
            <person name="Izuno A."/>
            <person name="Isagi Y."/>
            <person name="Lee S.L."/>
            <person name="Shimizu K.K."/>
        </authorList>
    </citation>
    <scope>NUCLEOTIDE SEQUENCE [LARGE SCALE GENOMIC DNA]</scope>
    <source>
        <strain evidence="2">214</strain>
    </source>
</reference>